<dbReference type="GO" id="GO:0005886">
    <property type="term" value="C:plasma membrane"/>
    <property type="evidence" value="ECO:0007669"/>
    <property type="project" value="TreeGrafter"/>
</dbReference>
<dbReference type="EnsemblMetazoa" id="XM_038215182.1">
    <property type="protein sequence ID" value="XP_038071110.1"/>
    <property type="gene ID" value="LOC119740002"/>
</dbReference>
<organism evidence="3 4">
    <name type="scientific">Patiria miniata</name>
    <name type="common">Bat star</name>
    <name type="synonym">Asterina miniata</name>
    <dbReference type="NCBI Taxonomy" id="46514"/>
    <lineage>
        <taxon>Eukaryota</taxon>
        <taxon>Metazoa</taxon>
        <taxon>Echinodermata</taxon>
        <taxon>Eleutherozoa</taxon>
        <taxon>Asterozoa</taxon>
        <taxon>Asteroidea</taxon>
        <taxon>Valvatacea</taxon>
        <taxon>Valvatida</taxon>
        <taxon>Asterinidae</taxon>
        <taxon>Patiria</taxon>
    </lineage>
</organism>
<feature type="compositionally biased region" description="Polar residues" evidence="2">
    <location>
        <begin position="185"/>
        <end position="197"/>
    </location>
</feature>
<dbReference type="EnsemblMetazoa" id="XM_038215184.1">
    <property type="protein sequence ID" value="XP_038071112.1"/>
    <property type="gene ID" value="LOC119740002"/>
</dbReference>
<dbReference type="Gene3D" id="2.30.29.30">
    <property type="entry name" value="Pleckstrin-homology domain (PH domain)/Phosphotyrosine-binding domain (PTB)"/>
    <property type="match status" value="1"/>
</dbReference>
<proteinExistence type="predicted"/>
<dbReference type="SUPFAM" id="SSF50729">
    <property type="entry name" value="PH domain-like"/>
    <property type="match status" value="1"/>
</dbReference>
<dbReference type="OMA" id="CTRIHED"/>
<dbReference type="Proteomes" id="UP000887568">
    <property type="component" value="Unplaced"/>
</dbReference>
<accession>A0A914B495</accession>
<dbReference type="RefSeq" id="XP_038071110.1">
    <property type="nucleotide sequence ID" value="XM_038215182.1"/>
</dbReference>
<feature type="compositionally biased region" description="Pro residues" evidence="2">
    <location>
        <begin position="140"/>
        <end position="158"/>
    </location>
</feature>
<keyword evidence="4" id="KW-1185">Reference proteome</keyword>
<evidence type="ECO:0000313" key="4">
    <source>
        <dbReference type="Proteomes" id="UP000887568"/>
    </source>
</evidence>
<feature type="region of interest" description="Disordered" evidence="2">
    <location>
        <begin position="304"/>
        <end position="359"/>
    </location>
</feature>
<evidence type="ECO:0000256" key="2">
    <source>
        <dbReference type="SAM" id="MobiDB-lite"/>
    </source>
</evidence>
<dbReference type="OrthoDB" id="10071815at2759"/>
<evidence type="ECO:0000313" key="3">
    <source>
        <dbReference type="EnsemblMetazoa" id="XP_038071111.1"/>
    </source>
</evidence>
<evidence type="ECO:0008006" key="5">
    <source>
        <dbReference type="Google" id="ProtNLM"/>
    </source>
</evidence>
<dbReference type="EnsemblMetazoa" id="XM_038215183.1">
    <property type="protein sequence ID" value="XP_038071111.1"/>
    <property type="gene ID" value="LOC119740002"/>
</dbReference>
<dbReference type="GO" id="GO:0005737">
    <property type="term" value="C:cytoplasm"/>
    <property type="evidence" value="ECO:0007669"/>
    <property type="project" value="TreeGrafter"/>
</dbReference>
<dbReference type="AlphaFoldDB" id="A0A914B495"/>
<feature type="compositionally biased region" description="Basic and acidic residues" evidence="2">
    <location>
        <begin position="315"/>
        <end position="325"/>
    </location>
</feature>
<keyword evidence="1" id="KW-0677">Repeat</keyword>
<dbReference type="GeneID" id="119740002"/>
<name>A0A914B495_PATMI</name>
<reference evidence="3" key="1">
    <citation type="submission" date="2022-11" db="UniProtKB">
        <authorList>
            <consortium name="EnsemblMetazoa"/>
        </authorList>
    </citation>
    <scope>IDENTIFICATION</scope>
</reference>
<dbReference type="RefSeq" id="XP_038071112.1">
    <property type="nucleotide sequence ID" value="XM_038215184.1"/>
</dbReference>
<protein>
    <recommendedName>
        <fullName evidence="5">PH domain-containing protein</fullName>
    </recommendedName>
</protein>
<feature type="compositionally biased region" description="Basic and acidic residues" evidence="2">
    <location>
        <begin position="333"/>
        <end position="342"/>
    </location>
</feature>
<dbReference type="RefSeq" id="XP_038071111.1">
    <property type="nucleotide sequence ID" value="XM_038215183.1"/>
</dbReference>
<dbReference type="InterPro" id="IPR051230">
    <property type="entry name" value="APP-Binding"/>
</dbReference>
<feature type="region of interest" description="Disordered" evidence="2">
    <location>
        <begin position="137"/>
        <end position="218"/>
    </location>
</feature>
<evidence type="ECO:0000256" key="1">
    <source>
        <dbReference type="ARBA" id="ARBA00022737"/>
    </source>
</evidence>
<dbReference type="PANTHER" id="PTHR12345">
    <property type="entry name" value="SYNTENIN RELATED"/>
    <property type="match status" value="1"/>
</dbReference>
<dbReference type="InterPro" id="IPR011993">
    <property type="entry name" value="PH-like_dom_sf"/>
</dbReference>
<sequence>MEREQPKAFADTEHIHSGYLTLGEQVHRKDGTQISFKDKNKRFYVLRCFGHKFLTLSGYKNIKEYKAPSGSQHKTVEQISVSKDAKIHSMLIPAKKHKNSHVLGILQDKDMTYLEADSSDELTAWCNAFDDVFIRLGWKEPPPPSPTPPPSPLSPPPGLESQDGKVPSQRRRKPLPSRGSALDLFQQSQEPNRTRFSSPPAGSANRNSGDEEFAFNFDRPRSTEAEFSKITHSYSDGTEHIGYVNLQKNVSPPAWLENTPMHQERVVDVSHVRYINLRGKQDHEELVHPGPPPSLPPRGNLHRIRGNTCPGFHLTNHDSPDDRSPRNSGGFEDGIRPARSESVHTPPAPKISVTEAPPMSPLLTNKRFLHLQDDSDAMRKVSLPQPLNLKPRRVGVVVPPAISPPDSPAALRKAGSYSNVSLNLSNRPLPSPVHGGDSFDVHTLRWEIGHKDGFPVVLKKSELDNALGLVRIADYVWVAGWKAGKSEVAKKLHVGDQLRQINEQIVVDPSVTNTLFATSAVDEILLVIRRLPHAKVRNLHRSSVNESWGLEVEGNRVVNVSKSGPAAEAKLTTRAQGAFSERLCDWIITEIDGEPVSLLSKRDQVKNRMDNAGLQMALVIQPDDFIKRLNAELQKVKFAHEYFVGSN</sequence>
<dbReference type="PANTHER" id="PTHR12345:SF3">
    <property type="entry name" value="PDZ DOMAIN-CONTAINING PROTEIN"/>
    <property type="match status" value="1"/>
</dbReference>